<dbReference type="CDD" id="cd07341">
    <property type="entry name" value="M56_BlaR1_MecR1_like"/>
    <property type="match status" value="1"/>
</dbReference>
<feature type="domain" description="Peptidase M56" evidence="2">
    <location>
        <begin position="2"/>
        <end position="289"/>
    </location>
</feature>
<evidence type="ECO:0000313" key="3">
    <source>
        <dbReference type="EMBL" id="CUN37764.1"/>
    </source>
</evidence>
<proteinExistence type="predicted"/>
<evidence type="ECO:0000313" key="4">
    <source>
        <dbReference type="Proteomes" id="UP000095395"/>
    </source>
</evidence>
<reference evidence="3 4" key="1">
    <citation type="submission" date="2015-09" db="EMBL/GenBank/DDBJ databases">
        <authorList>
            <consortium name="Pathogen Informatics"/>
        </authorList>
    </citation>
    <scope>NUCLEOTIDE SEQUENCE [LARGE SCALE GENOMIC DNA]</scope>
    <source>
        <strain evidence="3 4">2789STDY5608835</strain>
    </source>
</reference>
<accession>A0A173WEC7</accession>
<feature type="transmembrane region" description="Helical" evidence="1">
    <location>
        <begin position="295"/>
        <end position="315"/>
    </location>
</feature>
<dbReference type="InterPro" id="IPR008756">
    <property type="entry name" value="Peptidase_M56"/>
</dbReference>
<dbReference type="EMBL" id="CYYR01000001">
    <property type="protein sequence ID" value="CUN37764.1"/>
    <property type="molecule type" value="Genomic_DNA"/>
</dbReference>
<keyword evidence="1" id="KW-1133">Transmembrane helix</keyword>
<dbReference type="Proteomes" id="UP000095395">
    <property type="component" value="Unassembled WGS sequence"/>
</dbReference>
<feature type="transmembrane region" description="Helical" evidence="1">
    <location>
        <begin position="6"/>
        <end position="24"/>
    </location>
</feature>
<evidence type="ECO:0000259" key="2">
    <source>
        <dbReference type="Pfam" id="PF05569"/>
    </source>
</evidence>
<evidence type="ECO:0000256" key="1">
    <source>
        <dbReference type="SAM" id="Phobius"/>
    </source>
</evidence>
<gene>
    <name evidence="3" type="primary">blaR1_2</name>
    <name evidence="3" type="ORF">ERS852392_00174</name>
</gene>
<dbReference type="PANTHER" id="PTHR34978:SF3">
    <property type="entry name" value="SLR0241 PROTEIN"/>
    <property type="match status" value="1"/>
</dbReference>
<keyword evidence="1" id="KW-0812">Transmembrane</keyword>
<dbReference type="InterPro" id="IPR052173">
    <property type="entry name" value="Beta-lactam_resp_regulator"/>
</dbReference>
<feature type="transmembrane region" description="Helical" evidence="1">
    <location>
        <begin position="36"/>
        <end position="60"/>
    </location>
</feature>
<dbReference type="RefSeq" id="WP_055300862.1">
    <property type="nucleotide sequence ID" value="NZ_CYYR01000001.1"/>
</dbReference>
<organism evidence="3 4">
    <name type="scientific">Roseburia inulinivorans</name>
    <dbReference type="NCBI Taxonomy" id="360807"/>
    <lineage>
        <taxon>Bacteria</taxon>
        <taxon>Bacillati</taxon>
        <taxon>Bacillota</taxon>
        <taxon>Clostridia</taxon>
        <taxon>Lachnospirales</taxon>
        <taxon>Lachnospiraceae</taxon>
        <taxon>Roseburia</taxon>
    </lineage>
</organism>
<protein>
    <submittedName>
        <fullName evidence="3">Regulatory protein BlaR1</fullName>
    </submittedName>
</protein>
<dbReference type="PANTHER" id="PTHR34978">
    <property type="entry name" value="POSSIBLE SENSOR-TRANSDUCER PROTEIN BLAR"/>
    <property type="match status" value="1"/>
</dbReference>
<name>A0A173WEC7_9FIRM</name>
<dbReference type="Pfam" id="PF05569">
    <property type="entry name" value="Peptidase_M56"/>
    <property type="match status" value="1"/>
</dbReference>
<feature type="transmembrane region" description="Helical" evidence="1">
    <location>
        <begin position="104"/>
        <end position="125"/>
    </location>
</feature>
<keyword evidence="1" id="KW-0472">Membrane</keyword>
<sequence length="557" mass="63252">MNLLQMSFSGAAFITAVVIIRAVAINKLPKKTFLVLWELVILRLLIPFSIPSMFSVYTLVTHSISSTTLPEAGTDYNIPTMQVLFVTTQGAEQPPENILSSVSMWFIVWCAGIILIALFFVISYLRCLIEFRTALPVHNHYVEKWLAERPLKRPILVKQSDRISAPLTYGIFRPVILVPKKMDWKNEKQLQYVLSHEYVHIYRYDTVTKLIATLALCIHWFNPFVWVMYILFNRDIELACDESVIRQFGEKSKSAYSLMLINMEATKSGLLPFCNSFSKNAIEERITAIMKTKKTTIFSLVLACLIVVGVATAFATSAQANNNPIFEEQEYKPIHASENASDYDTAAELPGGNIDYGIYEEYGLIYDKNSKCYTYKGNVVRFFNDPVGGASFTNFFTGTVDIEAERDTNDKLIGIRECTKEVYDRHTEKYENSGLKSMPAGTSTENGDMIRNHESYSMESGDKTENMNTLQDYESYGIVYHPKDGYWYYNDQIIGIFIDTKKPIIYFNNSGSIYLSIAENSENGVMEIKEISEAEAQKLLRDNNSGNSASFTVETLK</sequence>
<dbReference type="AlphaFoldDB" id="A0A173WEC7"/>